<dbReference type="GO" id="GO:0032259">
    <property type="term" value="P:methylation"/>
    <property type="evidence" value="ECO:0007669"/>
    <property type="project" value="UniProtKB-KW"/>
</dbReference>
<dbReference type="OrthoDB" id="465636at2"/>
<evidence type="ECO:0000313" key="3">
    <source>
        <dbReference type="Proteomes" id="UP000198418"/>
    </source>
</evidence>
<gene>
    <name evidence="2" type="ORF">SAMN06265338_101126</name>
</gene>
<name>A0A212PXI1_RHOAC</name>
<sequence length="252" mass="27050">MADGKPLNRTAAGAASTRHKKGTVHLPVAEAYDRWARSYESGDNPMVFGASQAVGLLSRTIGAKVVVEFGCGAGRNLAQLKQDGAERLVGCDLSPGMLAKARARDPDFLLFQQDMSQPLPLADGFADLALFCLSLEHVGDLVAPLREARRLVRDAGTVAVIEIHPFLSLGGVGAHFHDGDVLVRMPTFPHRFCDYIGAATRAGLAIAACREWRPRDLDGAAPAQVFKRGPDVPLLVEFTLTRAGPAIMEERL</sequence>
<evidence type="ECO:0000313" key="2">
    <source>
        <dbReference type="EMBL" id="SNB51707.1"/>
    </source>
</evidence>
<dbReference type="Pfam" id="PF08241">
    <property type="entry name" value="Methyltransf_11"/>
    <property type="match status" value="1"/>
</dbReference>
<dbReference type="PANTHER" id="PTHR43861">
    <property type="entry name" value="TRANS-ACONITATE 2-METHYLTRANSFERASE-RELATED"/>
    <property type="match status" value="1"/>
</dbReference>
<accession>A0A212PXI1</accession>
<evidence type="ECO:0000259" key="1">
    <source>
        <dbReference type="Pfam" id="PF08241"/>
    </source>
</evidence>
<dbReference type="InterPro" id="IPR029063">
    <property type="entry name" value="SAM-dependent_MTases_sf"/>
</dbReference>
<dbReference type="SUPFAM" id="SSF53335">
    <property type="entry name" value="S-adenosyl-L-methionine-dependent methyltransferases"/>
    <property type="match status" value="1"/>
</dbReference>
<dbReference type="GO" id="GO:0008757">
    <property type="term" value="F:S-adenosylmethionine-dependent methyltransferase activity"/>
    <property type="evidence" value="ECO:0007669"/>
    <property type="project" value="InterPro"/>
</dbReference>
<keyword evidence="2" id="KW-0489">Methyltransferase</keyword>
<feature type="domain" description="Methyltransferase type 11" evidence="1">
    <location>
        <begin position="68"/>
        <end position="159"/>
    </location>
</feature>
<reference evidence="3" key="1">
    <citation type="submission" date="2017-06" db="EMBL/GenBank/DDBJ databases">
        <authorList>
            <person name="Varghese N."/>
            <person name="Submissions S."/>
        </authorList>
    </citation>
    <scope>NUCLEOTIDE SEQUENCE [LARGE SCALE GENOMIC DNA]</scope>
    <source>
        <strain evidence="3">DSM 137</strain>
    </source>
</reference>
<keyword evidence="2" id="KW-0808">Transferase</keyword>
<dbReference type="Gene3D" id="3.40.50.150">
    <property type="entry name" value="Vaccinia Virus protein VP39"/>
    <property type="match status" value="1"/>
</dbReference>
<dbReference type="InterPro" id="IPR013216">
    <property type="entry name" value="Methyltransf_11"/>
</dbReference>
<dbReference type="AlphaFoldDB" id="A0A212PXI1"/>
<dbReference type="PANTHER" id="PTHR43861:SF1">
    <property type="entry name" value="TRANS-ACONITATE 2-METHYLTRANSFERASE"/>
    <property type="match status" value="1"/>
</dbReference>
<organism evidence="2 3">
    <name type="scientific">Rhodoblastus acidophilus</name>
    <name type="common">Rhodopseudomonas acidophila</name>
    <dbReference type="NCBI Taxonomy" id="1074"/>
    <lineage>
        <taxon>Bacteria</taxon>
        <taxon>Pseudomonadati</taxon>
        <taxon>Pseudomonadota</taxon>
        <taxon>Alphaproteobacteria</taxon>
        <taxon>Hyphomicrobiales</taxon>
        <taxon>Rhodoblastaceae</taxon>
        <taxon>Rhodoblastus</taxon>
    </lineage>
</organism>
<dbReference type="EMBL" id="FYDG01000001">
    <property type="protein sequence ID" value="SNB51707.1"/>
    <property type="molecule type" value="Genomic_DNA"/>
</dbReference>
<dbReference type="CDD" id="cd02440">
    <property type="entry name" value="AdoMet_MTases"/>
    <property type="match status" value="1"/>
</dbReference>
<protein>
    <submittedName>
        <fullName evidence="2">Methyltransferase domain-containing protein</fullName>
    </submittedName>
</protein>
<dbReference type="Proteomes" id="UP000198418">
    <property type="component" value="Unassembled WGS sequence"/>
</dbReference>
<proteinExistence type="predicted"/>
<keyword evidence="3" id="KW-1185">Reference proteome</keyword>
<dbReference type="RefSeq" id="WP_088518639.1">
    <property type="nucleotide sequence ID" value="NZ_FYDG01000001.1"/>
</dbReference>